<proteinExistence type="predicted"/>
<dbReference type="Proteomes" id="UP001607303">
    <property type="component" value="Unassembled WGS sequence"/>
</dbReference>
<protein>
    <submittedName>
        <fullName evidence="1">Uncharacterized protein</fullName>
    </submittedName>
</protein>
<evidence type="ECO:0000313" key="1">
    <source>
        <dbReference type="EMBL" id="KAL2733400.1"/>
    </source>
</evidence>
<gene>
    <name evidence="1" type="ORF">V1477_014368</name>
</gene>
<sequence length="132" mass="14672">MTFVRSAVVEILTKLDVGNFLGDRVYGLTVTLNKTYDERNELGFLDSNGKFNGTTRKEANSLAWTLSDGRLTYGFISLPITVVSTQYGQNSGNPRKAKSAANRTSYTCEGIDSLLKIDETYFPEEGDRKIVE</sequence>
<name>A0ABD2BKU4_VESMC</name>
<comment type="caution">
    <text evidence="1">The sequence shown here is derived from an EMBL/GenBank/DDBJ whole genome shotgun (WGS) entry which is preliminary data.</text>
</comment>
<keyword evidence="2" id="KW-1185">Reference proteome</keyword>
<dbReference type="EMBL" id="JAYRBN010000074">
    <property type="protein sequence ID" value="KAL2733400.1"/>
    <property type="molecule type" value="Genomic_DNA"/>
</dbReference>
<accession>A0ABD2BKU4</accession>
<organism evidence="1 2">
    <name type="scientific">Vespula maculifrons</name>
    <name type="common">Eastern yellow jacket</name>
    <name type="synonym">Wasp</name>
    <dbReference type="NCBI Taxonomy" id="7453"/>
    <lineage>
        <taxon>Eukaryota</taxon>
        <taxon>Metazoa</taxon>
        <taxon>Ecdysozoa</taxon>
        <taxon>Arthropoda</taxon>
        <taxon>Hexapoda</taxon>
        <taxon>Insecta</taxon>
        <taxon>Pterygota</taxon>
        <taxon>Neoptera</taxon>
        <taxon>Endopterygota</taxon>
        <taxon>Hymenoptera</taxon>
        <taxon>Apocrita</taxon>
        <taxon>Aculeata</taxon>
        <taxon>Vespoidea</taxon>
        <taxon>Vespidae</taxon>
        <taxon>Vespinae</taxon>
        <taxon>Vespula</taxon>
    </lineage>
</organism>
<evidence type="ECO:0000313" key="2">
    <source>
        <dbReference type="Proteomes" id="UP001607303"/>
    </source>
</evidence>
<reference evidence="1 2" key="1">
    <citation type="journal article" date="2024" name="Ann. Entomol. Soc. Am.">
        <title>Genomic analyses of the southern and eastern yellowjacket wasps (Hymenoptera: Vespidae) reveal evolutionary signatures of social life.</title>
        <authorList>
            <person name="Catto M.A."/>
            <person name="Caine P.B."/>
            <person name="Orr S.E."/>
            <person name="Hunt B.G."/>
            <person name="Goodisman M.A.D."/>
        </authorList>
    </citation>
    <scope>NUCLEOTIDE SEQUENCE [LARGE SCALE GENOMIC DNA]</scope>
    <source>
        <strain evidence="1">232</strain>
        <tissue evidence="1">Head and thorax</tissue>
    </source>
</reference>
<dbReference type="AlphaFoldDB" id="A0ABD2BKU4"/>